<accession>A0A0C9XKE4</accession>
<reference evidence="2" key="2">
    <citation type="submission" date="2015-01" db="EMBL/GenBank/DDBJ databases">
        <title>Evolutionary Origins and Diversification of the Mycorrhizal Mutualists.</title>
        <authorList>
            <consortium name="DOE Joint Genome Institute"/>
            <consortium name="Mycorrhizal Genomics Consortium"/>
            <person name="Kohler A."/>
            <person name="Kuo A."/>
            <person name="Nagy L.G."/>
            <person name="Floudas D."/>
            <person name="Copeland A."/>
            <person name="Barry K.W."/>
            <person name="Cichocki N."/>
            <person name="Veneault-Fourrey C."/>
            <person name="LaButti K."/>
            <person name="Lindquist E.A."/>
            <person name="Lipzen A."/>
            <person name="Lundell T."/>
            <person name="Morin E."/>
            <person name="Murat C."/>
            <person name="Riley R."/>
            <person name="Ohm R."/>
            <person name="Sun H."/>
            <person name="Tunlid A."/>
            <person name="Henrissat B."/>
            <person name="Grigoriev I.V."/>
            <person name="Hibbett D.S."/>
            <person name="Martin F."/>
        </authorList>
    </citation>
    <scope>NUCLEOTIDE SEQUENCE [LARGE SCALE GENOMIC DNA]</scope>
    <source>
        <strain evidence="2">441</strain>
    </source>
</reference>
<name>A0A0C9XKE4_9AGAM</name>
<reference evidence="1 2" key="1">
    <citation type="submission" date="2014-04" db="EMBL/GenBank/DDBJ databases">
        <authorList>
            <consortium name="DOE Joint Genome Institute"/>
            <person name="Kuo A."/>
            <person name="Kohler A."/>
            <person name="Costa M.D."/>
            <person name="Nagy L.G."/>
            <person name="Floudas D."/>
            <person name="Copeland A."/>
            <person name="Barry K.W."/>
            <person name="Cichocki N."/>
            <person name="Veneault-Fourrey C."/>
            <person name="LaButti K."/>
            <person name="Lindquist E.A."/>
            <person name="Lipzen A."/>
            <person name="Lundell T."/>
            <person name="Morin E."/>
            <person name="Murat C."/>
            <person name="Sun H."/>
            <person name="Tunlid A."/>
            <person name="Henrissat B."/>
            <person name="Grigoriev I.V."/>
            <person name="Hibbett D.S."/>
            <person name="Martin F."/>
            <person name="Nordberg H.P."/>
            <person name="Cantor M.N."/>
            <person name="Hua S.X."/>
        </authorList>
    </citation>
    <scope>NUCLEOTIDE SEQUENCE [LARGE SCALE GENOMIC DNA]</scope>
    <source>
        <strain evidence="1 2">441</strain>
    </source>
</reference>
<dbReference type="STRING" id="765257.A0A0C9XKE4"/>
<evidence type="ECO:0000313" key="1">
    <source>
        <dbReference type="EMBL" id="KIK12815.1"/>
    </source>
</evidence>
<keyword evidence="2" id="KW-1185">Reference proteome</keyword>
<dbReference type="OrthoDB" id="164951at2759"/>
<protein>
    <submittedName>
        <fullName evidence="1">Uncharacterized protein</fullName>
    </submittedName>
</protein>
<dbReference type="Proteomes" id="UP000054018">
    <property type="component" value="Unassembled WGS sequence"/>
</dbReference>
<dbReference type="AlphaFoldDB" id="A0A0C9XKE4"/>
<proteinExistence type="predicted"/>
<dbReference type="EMBL" id="KN834045">
    <property type="protein sequence ID" value="KIK12815.1"/>
    <property type="molecule type" value="Genomic_DNA"/>
</dbReference>
<evidence type="ECO:0000313" key="2">
    <source>
        <dbReference type="Proteomes" id="UP000054018"/>
    </source>
</evidence>
<feature type="non-terminal residue" evidence="1">
    <location>
        <position position="1"/>
    </location>
</feature>
<dbReference type="HOGENOM" id="CLU_2661314_0_0_1"/>
<gene>
    <name evidence="1" type="ORF">PISMIDRAFT_120191</name>
</gene>
<sequence length="76" mass="8293">TLDGQWLLFPAIGTNGVLQPGEPLSHDMVQKWIDEAVAGSGIPGTFSTHCYCRGGVEYKLPLLILYLSAKVCHLHK</sequence>
<organism evidence="1 2">
    <name type="scientific">Pisolithus microcarpus 441</name>
    <dbReference type="NCBI Taxonomy" id="765257"/>
    <lineage>
        <taxon>Eukaryota</taxon>
        <taxon>Fungi</taxon>
        <taxon>Dikarya</taxon>
        <taxon>Basidiomycota</taxon>
        <taxon>Agaricomycotina</taxon>
        <taxon>Agaricomycetes</taxon>
        <taxon>Agaricomycetidae</taxon>
        <taxon>Boletales</taxon>
        <taxon>Sclerodermatineae</taxon>
        <taxon>Pisolithaceae</taxon>
        <taxon>Pisolithus</taxon>
    </lineage>
</organism>